<keyword evidence="3" id="KW-1185">Reference proteome</keyword>
<dbReference type="Pfam" id="PF01663">
    <property type="entry name" value="Phosphodiest"/>
    <property type="match status" value="1"/>
</dbReference>
<name>A0ABD5XY93_9EURY</name>
<feature type="region of interest" description="Disordered" evidence="1">
    <location>
        <begin position="500"/>
        <end position="541"/>
    </location>
</feature>
<dbReference type="PANTHER" id="PTHR10151">
    <property type="entry name" value="ECTONUCLEOTIDE PYROPHOSPHATASE/PHOSPHODIESTERASE"/>
    <property type="match status" value="1"/>
</dbReference>
<evidence type="ECO:0000313" key="2">
    <source>
        <dbReference type="EMBL" id="MFC7138167.1"/>
    </source>
</evidence>
<dbReference type="EMBL" id="JBHSZG010000008">
    <property type="protein sequence ID" value="MFC7138167.1"/>
    <property type="molecule type" value="Genomic_DNA"/>
</dbReference>
<gene>
    <name evidence="2" type="ORF">ACFQRB_20205</name>
</gene>
<dbReference type="Proteomes" id="UP001596368">
    <property type="component" value="Unassembled WGS sequence"/>
</dbReference>
<dbReference type="InterPro" id="IPR017850">
    <property type="entry name" value="Alkaline_phosphatase_core_sf"/>
</dbReference>
<proteinExistence type="predicted"/>
<accession>A0ABD5XY93</accession>
<evidence type="ECO:0000256" key="1">
    <source>
        <dbReference type="SAM" id="MobiDB-lite"/>
    </source>
</evidence>
<organism evidence="2 3">
    <name type="scientific">Halobaculum litoreum</name>
    <dbReference type="NCBI Taxonomy" id="3031998"/>
    <lineage>
        <taxon>Archaea</taxon>
        <taxon>Methanobacteriati</taxon>
        <taxon>Methanobacteriota</taxon>
        <taxon>Stenosarchaea group</taxon>
        <taxon>Halobacteria</taxon>
        <taxon>Halobacteriales</taxon>
        <taxon>Haloferacaceae</taxon>
        <taxon>Halobaculum</taxon>
    </lineage>
</organism>
<dbReference type="PANTHER" id="PTHR10151:SF120">
    <property type="entry name" value="BIS(5'-ADENOSYL)-TRIPHOSPHATASE"/>
    <property type="match status" value="1"/>
</dbReference>
<dbReference type="GO" id="GO:0016787">
    <property type="term" value="F:hydrolase activity"/>
    <property type="evidence" value="ECO:0007669"/>
    <property type="project" value="UniProtKB-ARBA"/>
</dbReference>
<dbReference type="AlphaFoldDB" id="A0ABD5XY93"/>
<reference evidence="2 3" key="1">
    <citation type="journal article" date="2019" name="Int. J. Syst. Evol. Microbiol.">
        <title>The Global Catalogue of Microorganisms (GCM) 10K type strain sequencing project: providing services to taxonomists for standard genome sequencing and annotation.</title>
        <authorList>
            <consortium name="The Broad Institute Genomics Platform"/>
            <consortium name="The Broad Institute Genome Sequencing Center for Infectious Disease"/>
            <person name="Wu L."/>
            <person name="Ma J."/>
        </authorList>
    </citation>
    <scope>NUCLEOTIDE SEQUENCE [LARGE SCALE GENOMIC DNA]</scope>
    <source>
        <strain evidence="2 3">DT92</strain>
    </source>
</reference>
<dbReference type="SUPFAM" id="SSF53649">
    <property type="entry name" value="Alkaline phosphatase-like"/>
    <property type="match status" value="2"/>
</dbReference>
<dbReference type="InterPro" id="IPR002591">
    <property type="entry name" value="Phosphodiest/P_Trfase"/>
</dbReference>
<sequence length="541" mass="59949">MSGNTTQHDGDVDRTATPERAFVLGLDGVPWNLLEDWIEAGELENFARLAEEGAAGPLESTVPPSTPLAWPSIATGTRSDKHGVYGFKTLSSNYKQRMYTSEDILQPELWDLLSPALVGNVPMTYPAREISGQLVTGMLSPSMNDRFTYPPELRDEIAESIPDYKIGLSWSEYEDREDEFLEDLTALVEARRELLRRFMREDDWRLLFFVFTSPDRLQHLVWNNDTLLSHYKLLDEILGEVLDYVARRDAVLYVVSDHGFGPISKFVYVNRVLEEHGYLVREDESGTRGLLSRLGVSKDGVQSTMASLGISQETVQSILPESVVNTVAQQVPGTHEIYDIDHSETKAFVIGSGTVYVNDEARFEQGIVDPADIPAVKREIRSVFESVTDPETGERVLDVWDGDGVFPTDERGPDLVVRGRDGYQKATSLTERVIAPSGAMVGGHHSEGIVLAWGPSIQPGSMPTDATVFGVAPTLLHSLGEPVRPEMDGRVLTELFHPESAAATRPVESREYEAAASAGPAEDEEDYGEVEDRLRGLGYME</sequence>
<evidence type="ECO:0000313" key="3">
    <source>
        <dbReference type="Proteomes" id="UP001596368"/>
    </source>
</evidence>
<dbReference type="Gene3D" id="3.40.720.10">
    <property type="entry name" value="Alkaline Phosphatase, subunit A"/>
    <property type="match status" value="2"/>
</dbReference>
<comment type="caution">
    <text evidence="2">The sequence shown here is derived from an EMBL/GenBank/DDBJ whole genome shotgun (WGS) entry which is preliminary data.</text>
</comment>
<protein>
    <submittedName>
        <fullName evidence="2">Alkaline phosphatase family protein</fullName>
    </submittedName>
</protein>